<name>A0A1E2VC64_9GAMM</name>
<evidence type="ECO:0000313" key="1">
    <source>
        <dbReference type="EMBL" id="ODC04608.1"/>
    </source>
</evidence>
<comment type="caution">
    <text evidence="1">The sequence shown here is derived from an EMBL/GenBank/DDBJ whole genome shotgun (WGS) entry which is preliminary data.</text>
</comment>
<evidence type="ECO:0000313" key="2">
    <source>
        <dbReference type="Proteomes" id="UP000094291"/>
    </source>
</evidence>
<protein>
    <submittedName>
        <fullName evidence="1">Uncharacterized protein</fullName>
    </submittedName>
</protein>
<accession>A0A1E2VC64</accession>
<proteinExistence type="predicted"/>
<sequence length="118" mass="13445">MNDLYNTFPKILIKSVGGSQDISRMDALPTPHHSIHPTALQDVRPSRRSDTVSGSLFNSKCYRSLVSITAYPMKQISDPQSNQHKTSDHQTLQNLVISKRPRVHWIDMDIILPQEPIR</sequence>
<dbReference type="Proteomes" id="UP000094291">
    <property type="component" value="Unassembled WGS sequence"/>
</dbReference>
<dbReference type="AlphaFoldDB" id="A0A1E2VC64"/>
<organism evidence="1 2">
    <name type="scientific">Terasakiispira papahanaumokuakeensis</name>
    <dbReference type="NCBI Taxonomy" id="197479"/>
    <lineage>
        <taxon>Bacteria</taxon>
        <taxon>Pseudomonadati</taxon>
        <taxon>Pseudomonadota</taxon>
        <taxon>Gammaproteobacteria</taxon>
        <taxon>Oceanospirillales</taxon>
        <taxon>Terasakiispira</taxon>
    </lineage>
</organism>
<dbReference type="EMBL" id="MDTQ01000001">
    <property type="protein sequence ID" value="ODC04608.1"/>
    <property type="molecule type" value="Genomic_DNA"/>
</dbReference>
<gene>
    <name evidence="1" type="ORF">BFW38_14810</name>
</gene>
<reference evidence="1 2" key="1">
    <citation type="submission" date="2016-08" db="EMBL/GenBank/DDBJ databases">
        <authorList>
            <person name="Seilhamer J.J."/>
        </authorList>
    </citation>
    <scope>NUCLEOTIDE SEQUENCE [LARGE SCALE GENOMIC DNA]</scope>
    <source>
        <strain evidence="1 2">PH27A</strain>
    </source>
</reference>
<keyword evidence="2" id="KW-1185">Reference proteome</keyword>